<evidence type="ECO:0000256" key="1">
    <source>
        <dbReference type="SAM" id="MobiDB-lite"/>
    </source>
</evidence>
<proteinExistence type="predicted"/>
<accession>A0A5S6R1B7</accession>
<dbReference type="InterPro" id="IPR036508">
    <property type="entry name" value="Chitin-bd_dom_sf"/>
</dbReference>
<evidence type="ECO:0000313" key="2">
    <source>
        <dbReference type="Proteomes" id="UP000046395"/>
    </source>
</evidence>
<feature type="compositionally biased region" description="Gly residues" evidence="1">
    <location>
        <begin position="340"/>
        <end position="349"/>
    </location>
</feature>
<sequence>MYRQSPIQYEKQAYSRISVGLSMPFQLVKATRFHECDAGRDVPLKVNATVYLLCHKPPEIIGKAYRSNGIWFRWKCEKEGPFDFASCMPELDDIYEELKHLMHDLVFCDEEDWIVRNEEQKAKHQPSCEVQKAPLIPDAHDDTHFYQCELDSPGDKCGHWRAHTCDEGQIFNSTLEKCISGTHAPSDESRMGTFASPFAPYGAYPYPAAYDYAYPSAYYGYPVAPGVVPMQSPVLPVPLPASVPMQTLEQYYMSMYPWMFPNVMGKPFVPGAGGVQTQGGGIGQAPIGGGGQAPIGGGGQAPSGGGGQTPSAGGGGSQSGGAGGALPGTGKIPGLNKLPGLGGGGGSGSGKPSVPGLGKLPSIGGVVKPSDLGLNQLPGIG</sequence>
<dbReference type="SUPFAM" id="SSF57625">
    <property type="entry name" value="Invertebrate chitin-binding proteins"/>
    <property type="match status" value="1"/>
</dbReference>
<name>A0A5S6R1B7_TRIMR</name>
<organism evidence="2 3">
    <name type="scientific">Trichuris muris</name>
    <name type="common">Mouse whipworm</name>
    <dbReference type="NCBI Taxonomy" id="70415"/>
    <lineage>
        <taxon>Eukaryota</taxon>
        <taxon>Metazoa</taxon>
        <taxon>Ecdysozoa</taxon>
        <taxon>Nematoda</taxon>
        <taxon>Enoplea</taxon>
        <taxon>Dorylaimia</taxon>
        <taxon>Trichinellida</taxon>
        <taxon>Trichuridae</taxon>
        <taxon>Trichuris</taxon>
    </lineage>
</organism>
<dbReference type="WBParaSite" id="TMUE_3000013094.1">
    <property type="protein sequence ID" value="TMUE_3000013094.1"/>
    <property type="gene ID" value="WBGene00285167"/>
</dbReference>
<dbReference type="AlphaFoldDB" id="A0A5S6R1B7"/>
<dbReference type="STRING" id="70415.A0A5S6R1B7"/>
<dbReference type="Proteomes" id="UP000046395">
    <property type="component" value="Unassembled WGS sequence"/>
</dbReference>
<evidence type="ECO:0000313" key="3">
    <source>
        <dbReference type="WBParaSite" id="TMUE_3000013094.1"/>
    </source>
</evidence>
<feature type="compositionally biased region" description="Low complexity" evidence="1">
    <location>
        <begin position="350"/>
        <end position="359"/>
    </location>
</feature>
<keyword evidence="2" id="KW-1185">Reference proteome</keyword>
<feature type="compositionally biased region" description="Gly residues" evidence="1">
    <location>
        <begin position="275"/>
        <end position="327"/>
    </location>
</feature>
<reference evidence="3" key="1">
    <citation type="submission" date="2019-12" db="UniProtKB">
        <authorList>
            <consortium name="WormBaseParasite"/>
        </authorList>
    </citation>
    <scope>IDENTIFICATION</scope>
</reference>
<protein>
    <submittedName>
        <fullName evidence="3">Chitin-binding type-2 domain-containing protein</fullName>
    </submittedName>
</protein>
<dbReference type="GO" id="GO:0008061">
    <property type="term" value="F:chitin binding"/>
    <property type="evidence" value="ECO:0007669"/>
    <property type="project" value="InterPro"/>
</dbReference>
<feature type="region of interest" description="Disordered" evidence="1">
    <location>
        <begin position="275"/>
        <end position="381"/>
    </location>
</feature>
<feature type="compositionally biased region" description="Low complexity" evidence="1">
    <location>
        <begin position="328"/>
        <end position="339"/>
    </location>
</feature>